<dbReference type="RefSeq" id="WP_341470177.1">
    <property type="nucleotide sequence ID" value="NZ_CP128400.1"/>
</dbReference>
<evidence type="ECO:0008006" key="5">
    <source>
        <dbReference type="Google" id="ProtNLM"/>
    </source>
</evidence>
<evidence type="ECO:0000313" key="1">
    <source>
        <dbReference type="EMBL" id="NWJ48339.1"/>
    </source>
</evidence>
<accession>A0A8T7M8A1</accession>
<reference evidence="2" key="2">
    <citation type="journal article" date="2024" name="Nature">
        <title>Anoxygenic phototroph of the Chloroflexota uses a type I reaction centre.</title>
        <authorList>
            <person name="Tsuji J.M."/>
            <person name="Shaw N.A."/>
            <person name="Nagashima S."/>
            <person name="Venkiteswaran J.J."/>
            <person name="Schiff S.L."/>
            <person name="Watanabe T."/>
            <person name="Fukui M."/>
            <person name="Hanada S."/>
            <person name="Tank M."/>
            <person name="Neufeld J.D."/>
        </authorList>
    </citation>
    <scope>NUCLEOTIDE SEQUENCE</scope>
    <source>
        <strain evidence="2">L227-S17</strain>
    </source>
</reference>
<proteinExistence type="predicted"/>
<sequence>MALACEKGFFCKTEVIEQCSYCGKHFCIRHGHRDKAVCKSPSCMRKYRHELAVVERFAYEDEKRALGFARNYARLCGKENCNHEFYLVCGRCEVQFCPTHISRHIFHFDIITIRGTTRVRDEINLCELCKPYLSDYKKDRYE</sequence>
<reference evidence="1 3" key="1">
    <citation type="submission" date="2020-06" db="EMBL/GenBank/DDBJ databases">
        <title>Anoxygenic phototrophic Chloroflexota member uses a Type I reaction center.</title>
        <authorList>
            <person name="Tsuji J.M."/>
            <person name="Shaw N.A."/>
            <person name="Nagashima S."/>
            <person name="Venkiteswaran J."/>
            <person name="Schiff S.L."/>
            <person name="Hanada S."/>
            <person name="Tank M."/>
            <person name="Neufeld J.D."/>
        </authorList>
    </citation>
    <scope>NUCLEOTIDE SEQUENCE [LARGE SCALE GENOMIC DNA]</scope>
    <source>
        <strain evidence="1">L227-S17</strain>
    </source>
</reference>
<organism evidence="1 3">
    <name type="scientific">Candidatus Chlorohelix allophototropha</name>
    <dbReference type="NCBI Taxonomy" id="3003348"/>
    <lineage>
        <taxon>Bacteria</taxon>
        <taxon>Bacillati</taxon>
        <taxon>Chloroflexota</taxon>
        <taxon>Chloroflexia</taxon>
        <taxon>Candidatus Chloroheliales</taxon>
        <taxon>Candidatus Chloroheliaceae</taxon>
        <taxon>Candidatus Chlorohelix</taxon>
    </lineage>
</organism>
<dbReference type="AlphaFoldDB" id="A0A8T7M8A1"/>
<dbReference type="EMBL" id="JACATZ010000003">
    <property type="protein sequence ID" value="NWJ48339.1"/>
    <property type="molecule type" value="Genomic_DNA"/>
</dbReference>
<keyword evidence="4" id="KW-1185">Reference proteome</keyword>
<name>A0A8T7M8A1_9CHLR</name>
<dbReference type="EMBL" id="CP128400">
    <property type="protein sequence ID" value="WJW68273.1"/>
    <property type="molecule type" value="Genomic_DNA"/>
</dbReference>
<evidence type="ECO:0000313" key="3">
    <source>
        <dbReference type="Proteomes" id="UP000521676"/>
    </source>
</evidence>
<protein>
    <recommendedName>
        <fullName evidence="5">AN1-type domain-containing protein</fullName>
    </recommendedName>
</protein>
<evidence type="ECO:0000313" key="2">
    <source>
        <dbReference type="EMBL" id="WJW68273.1"/>
    </source>
</evidence>
<gene>
    <name evidence="1" type="ORF">HXX08_20985</name>
    <name evidence="2" type="ORF">OZ401_003880</name>
</gene>
<dbReference type="Proteomes" id="UP000521676">
    <property type="component" value="Unassembled WGS sequence"/>
</dbReference>
<dbReference type="Proteomes" id="UP001431572">
    <property type="component" value="Chromosome 2"/>
</dbReference>
<evidence type="ECO:0000313" key="4">
    <source>
        <dbReference type="Proteomes" id="UP001431572"/>
    </source>
</evidence>